<dbReference type="AlphaFoldDB" id="A0A0H5Q6X1"/>
<reference evidence="1" key="1">
    <citation type="submission" date="2015-06" db="EMBL/GenBank/DDBJ databases">
        <authorList>
            <person name="Joergensen T."/>
        </authorList>
    </citation>
    <scope>NUCLEOTIDE SEQUENCE</scope>
    <source>
        <strain evidence="1">RGFK1736</strain>
    </source>
</reference>
<accession>A0A0H5Q6X1</accession>
<dbReference type="EMBL" id="LN854238">
    <property type="protein sequence ID" value="CRY97776.1"/>
    <property type="molecule type" value="Genomic_DNA"/>
</dbReference>
<organism evidence="1">
    <name type="scientific">uncultured prokaryote</name>
    <dbReference type="NCBI Taxonomy" id="198431"/>
    <lineage>
        <taxon>unclassified sequences</taxon>
        <taxon>environmental samples</taxon>
    </lineage>
</organism>
<name>A0A0H5Q6X1_9ZZZZ</name>
<evidence type="ECO:0000313" key="1">
    <source>
        <dbReference type="EMBL" id="CRY97776.1"/>
    </source>
</evidence>
<protein>
    <submittedName>
        <fullName evidence="1">Uncharacterized protein</fullName>
    </submittedName>
</protein>
<sequence length="88" mass="9753">MIPDIALQSTLVAPEGVVVTIKYTWPRRATHALVKTEVRAAGTLDLLSLTLGNAHTLEDTSSCARELTEHVRKLIYSIADEYGWTEPF</sequence>
<reference evidence="1" key="2">
    <citation type="submission" date="2015-07" db="EMBL/GenBank/DDBJ databases">
        <title>Plasmids, circular viruses and viroids from rat gut.</title>
        <authorList>
            <person name="Jorgensen T.J."/>
            <person name="Hansen M.A."/>
            <person name="Xu Z."/>
            <person name="Tabak M.A."/>
            <person name="Sorensen S.J."/>
            <person name="Hansen L.H."/>
        </authorList>
    </citation>
    <scope>NUCLEOTIDE SEQUENCE</scope>
    <source>
        <strain evidence="1">RGFK1736</strain>
    </source>
</reference>
<proteinExistence type="predicted"/>